<accession>W7FQW3</accession>
<dbReference type="InterPro" id="IPR013584">
    <property type="entry name" value="RAP"/>
</dbReference>
<dbReference type="Proteomes" id="UP000030666">
    <property type="component" value="Unassembled WGS sequence"/>
</dbReference>
<feature type="domain" description="RAP" evidence="2">
    <location>
        <begin position="49"/>
        <end position="104"/>
    </location>
</feature>
<dbReference type="PROSITE" id="PS51286">
    <property type="entry name" value="RAP"/>
    <property type="match status" value="1"/>
</dbReference>
<sequence length="119" mass="14809">MKRNYLYIYLLTFLYFSLRLKISHNIVHIYPIVKLTNYKNTCVELIHNISINKKMKDSPNKLHKNYINHKIKHLQFLGWNVIILYEYEWKALRNFDEKLEYIKKKFKSVKEHEQREFMK</sequence>
<gene>
    <name evidence="3" type="ORF">PFAG_05815</name>
</gene>
<proteinExistence type="predicted"/>
<evidence type="ECO:0000259" key="2">
    <source>
        <dbReference type="PROSITE" id="PS51286"/>
    </source>
</evidence>
<reference evidence="3" key="1">
    <citation type="submission" date="2013-02" db="EMBL/GenBank/DDBJ databases">
        <title>The Genome Sequence of Plasmodium falciparum Santa Lucia.</title>
        <authorList>
            <consortium name="The Broad Institute Genome Sequencing Platform"/>
            <consortium name="The Broad Institute Genome Sequencing Center for Infectious Disease"/>
            <person name="Neafsey D."/>
            <person name="Cheeseman I."/>
            <person name="Volkman S."/>
            <person name="Adams J."/>
            <person name="Walker B."/>
            <person name="Young S.K."/>
            <person name="Zeng Q."/>
            <person name="Gargeya S."/>
            <person name="Fitzgerald M."/>
            <person name="Haas B."/>
            <person name="Abouelleil A."/>
            <person name="Alvarado L."/>
            <person name="Arachchi H.M."/>
            <person name="Berlin A.M."/>
            <person name="Chapman S.B."/>
            <person name="Dewar J."/>
            <person name="Goldberg J."/>
            <person name="Griggs A."/>
            <person name="Gujja S."/>
            <person name="Hansen M."/>
            <person name="Howarth C."/>
            <person name="Imamovic A."/>
            <person name="Larimer J."/>
            <person name="McCowan C."/>
            <person name="Murphy C."/>
            <person name="Neiman D."/>
            <person name="Pearson M."/>
            <person name="Priest M."/>
            <person name="Roberts A."/>
            <person name="Saif S."/>
            <person name="Shea T."/>
            <person name="Sisk P."/>
            <person name="Sykes S."/>
            <person name="Wortman J."/>
            <person name="Nusbaum C."/>
            <person name="Birren B."/>
        </authorList>
    </citation>
    <scope>NUCLEOTIDE SEQUENCE [LARGE SCALE GENOMIC DNA]</scope>
    <source>
        <strain evidence="3">Santa Lucia</strain>
    </source>
</reference>
<organism evidence="3">
    <name type="scientific">Plasmodium falciparum Santa Lucia</name>
    <dbReference type="NCBI Taxonomy" id="478859"/>
    <lineage>
        <taxon>Eukaryota</taxon>
        <taxon>Sar</taxon>
        <taxon>Alveolata</taxon>
        <taxon>Apicomplexa</taxon>
        <taxon>Aconoidasida</taxon>
        <taxon>Haemosporida</taxon>
        <taxon>Plasmodiidae</taxon>
        <taxon>Plasmodium</taxon>
        <taxon>Plasmodium (Laverania)</taxon>
    </lineage>
</organism>
<feature type="chain" id="PRO_5004892929" description="RAP domain-containing protein" evidence="1">
    <location>
        <begin position="20"/>
        <end position="119"/>
    </location>
</feature>
<dbReference type="EMBL" id="KE123511">
    <property type="protein sequence ID" value="EUT79245.1"/>
    <property type="molecule type" value="Genomic_DNA"/>
</dbReference>
<dbReference type="AlphaFoldDB" id="W7FQW3"/>
<evidence type="ECO:0000256" key="1">
    <source>
        <dbReference type="SAM" id="SignalP"/>
    </source>
</evidence>
<name>W7FQW3_PLAFA</name>
<dbReference type="Pfam" id="PF08373">
    <property type="entry name" value="RAP"/>
    <property type="match status" value="1"/>
</dbReference>
<keyword evidence="1" id="KW-0732">Signal</keyword>
<feature type="signal peptide" evidence="1">
    <location>
        <begin position="1"/>
        <end position="19"/>
    </location>
</feature>
<evidence type="ECO:0000313" key="3">
    <source>
        <dbReference type="EMBL" id="EUT79245.1"/>
    </source>
</evidence>
<dbReference type="SMART" id="SM00952">
    <property type="entry name" value="RAP"/>
    <property type="match status" value="1"/>
</dbReference>
<protein>
    <recommendedName>
        <fullName evidence="2">RAP domain-containing protein</fullName>
    </recommendedName>
</protein>